<dbReference type="EMBL" id="CANL01000001">
    <property type="protein sequence ID" value="CCM61914.1"/>
    <property type="molecule type" value="Genomic_DNA"/>
</dbReference>
<keyword evidence="3" id="KW-1185">Reference proteome</keyword>
<organism evidence="2 3">
    <name type="scientific">Candidatus Neomicrothrix parvicella RN1</name>
    <dbReference type="NCBI Taxonomy" id="1229780"/>
    <lineage>
        <taxon>Bacteria</taxon>
        <taxon>Bacillati</taxon>
        <taxon>Actinomycetota</taxon>
        <taxon>Acidimicrobiia</taxon>
        <taxon>Acidimicrobiales</taxon>
        <taxon>Microthrixaceae</taxon>
        <taxon>Candidatus Neomicrothrix</taxon>
    </lineage>
</organism>
<keyword evidence="1" id="KW-0472">Membrane</keyword>
<dbReference type="Proteomes" id="UP000018291">
    <property type="component" value="Unassembled WGS sequence"/>
</dbReference>
<feature type="transmembrane region" description="Helical" evidence="1">
    <location>
        <begin position="143"/>
        <end position="166"/>
    </location>
</feature>
<dbReference type="AlphaFoldDB" id="R4YVI1"/>
<accession>R4YVI1</accession>
<reference evidence="2 3" key="1">
    <citation type="journal article" date="2013" name="ISME J.">
        <title>Metabolic model for the filamentous 'Candidatus Microthrix parvicella' based on genomic and metagenomic analyses.</title>
        <authorList>
            <person name="Jon McIlroy S."/>
            <person name="Kristiansen R."/>
            <person name="Albertsen M."/>
            <person name="Michael Karst S."/>
            <person name="Rossetti S."/>
            <person name="Lund Nielsen J."/>
            <person name="Tandoi V."/>
            <person name="James Seviour R."/>
            <person name="Nielsen P.H."/>
        </authorList>
    </citation>
    <scope>NUCLEOTIDE SEQUENCE [LARGE SCALE GENOMIC DNA]</scope>
    <source>
        <strain evidence="2 3">RN1</strain>
    </source>
</reference>
<dbReference type="HOGENOM" id="CLU_1560152_0_0_11"/>
<protein>
    <submittedName>
        <fullName evidence="2">Uncharacterized protein</fullName>
    </submittedName>
</protein>
<name>R4YVI1_9ACTN</name>
<evidence type="ECO:0000313" key="2">
    <source>
        <dbReference type="EMBL" id="CCM61914.1"/>
    </source>
</evidence>
<comment type="caution">
    <text evidence="2">The sequence shown here is derived from an EMBL/GenBank/DDBJ whole genome shotgun (WGS) entry which is preliminary data.</text>
</comment>
<evidence type="ECO:0000256" key="1">
    <source>
        <dbReference type="SAM" id="Phobius"/>
    </source>
</evidence>
<sequence>MKPGARLAASLVSLGVVVFVGALVASWAQDAIAPWRNVGEAETGSPITFHAADTTYRVLASGPNHPKVDRIGCDINLSDGTTQRILGGEGSVAPNDRFGVSRVIEFEAPAGAPTTVRCEDRLSPRSTAGRMQVVDASGAMSSVALVGGLIGTALVLVGIGVPMLAARRASG</sequence>
<dbReference type="RefSeq" id="WP_012222806.1">
    <property type="nucleotide sequence ID" value="NZ_HG422565.1"/>
</dbReference>
<evidence type="ECO:0000313" key="3">
    <source>
        <dbReference type="Proteomes" id="UP000018291"/>
    </source>
</evidence>
<keyword evidence="1" id="KW-1133">Transmembrane helix</keyword>
<gene>
    <name evidence="2" type="ORF">BN381_10145</name>
</gene>
<feature type="transmembrane region" description="Helical" evidence="1">
    <location>
        <begin position="7"/>
        <end position="28"/>
    </location>
</feature>
<proteinExistence type="predicted"/>
<keyword evidence="1" id="KW-0812">Transmembrane</keyword>